<protein>
    <recommendedName>
        <fullName evidence="4">Invertebrate defensins family profile domain-containing protein</fullName>
    </recommendedName>
</protein>
<proteinExistence type="predicted"/>
<accession>A0A8H3FZZ1</accession>
<evidence type="ECO:0000256" key="1">
    <source>
        <dbReference type="SAM" id="SignalP"/>
    </source>
</evidence>
<sequence>MHSISKIFALWAAASLSLTVAMPAAGNDGNLTPRDFSILITDTQDRVAPHRVEEACDDAKCNELCYQRGGFVGGTCGDSGKCDCVEPSSGAGLRAQGAAALVGSISVAALLPTLRFTREPVFAVPRAAKSHASRLVEM</sequence>
<dbReference type="AlphaFoldDB" id="A0A8H3FZZ1"/>
<dbReference type="OrthoDB" id="5501094at2759"/>
<name>A0A8H3FZZ1_9LECA</name>
<dbReference type="EMBL" id="CAJPDS010000062">
    <property type="protein sequence ID" value="CAF9932279.1"/>
    <property type="molecule type" value="Genomic_DNA"/>
</dbReference>
<gene>
    <name evidence="2" type="ORF">HETSPECPRED_008321</name>
</gene>
<evidence type="ECO:0000313" key="2">
    <source>
        <dbReference type="EMBL" id="CAF9932279.1"/>
    </source>
</evidence>
<evidence type="ECO:0000313" key="3">
    <source>
        <dbReference type="Proteomes" id="UP000664521"/>
    </source>
</evidence>
<organism evidence="2 3">
    <name type="scientific">Heterodermia speciosa</name>
    <dbReference type="NCBI Taxonomy" id="116794"/>
    <lineage>
        <taxon>Eukaryota</taxon>
        <taxon>Fungi</taxon>
        <taxon>Dikarya</taxon>
        <taxon>Ascomycota</taxon>
        <taxon>Pezizomycotina</taxon>
        <taxon>Lecanoromycetes</taxon>
        <taxon>OSLEUM clade</taxon>
        <taxon>Lecanoromycetidae</taxon>
        <taxon>Caliciales</taxon>
        <taxon>Physciaceae</taxon>
        <taxon>Heterodermia</taxon>
    </lineage>
</organism>
<comment type="caution">
    <text evidence="2">The sequence shown here is derived from an EMBL/GenBank/DDBJ whole genome shotgun (WGS) entry which is preliminary data.</text>
</comment>
<keyword evidence="1" id="KW-0732">Signal</keyword>
<feature type="signal peptide" evidence="1">
    <location>
        <begin position="1"/>
        <end position="26"/>
    </location>
</feature>
<feature type="chain" id="PRO_5034323796" description="Invertebrate defensins family profile domain-containing protein" evidence="1">
    <location>
        <begin position="27"/>
        <end position="138"/>
    </location>
</feature>
<evidence type="ECO:0008006" key="4">
    <source>
        <dbReference type="Google" id="ProtNLM"/>
    </source>
</evidence>
<reference evidence="2" key="1">
    <citation type="submission" date="2021-03" db="EMBL/GenBank/DDBJ databases">
        <authorList>
            <person name="Tagirdzhanova G."/>
        </authorList>
    </citation>
    <scope>NUCLEOTIDE SEQUENCE</scope>
</reference>
<dbReference type="Proteomes" id="UP000664521">
    <property type="component" value="Unassembled WGS sequence"/>
</dbReference>
<keyword evidence="3" id="KW-1185">Reference proteome</keyword>